<keyword evidence="3" id="KW-1003">Cell membrane</keyword>
<feature type="transmembrane region" description="Helical" evidence="8">
    <location>
        <begin position="58"/>
        <end position="80"/>
    </location>
</feature>
<feature type="region of interest" description="Disordered" evidence="7">
    <location>
        <begin position="1"/>
        <end position="37"/>
    </location>
</feature>
<proteinExistence type="inferred from homology"/>
<dbReference type="PANTHER" id="PTHR34856:SF2">
    <property type="entry name" value="PROTEIN NRFD"/>
    <property type="match status" value="1"/>
</dbReference>
<comment type="caution">
    <text evidence="9">The sequence shown here is derived from an EMBL/GenBank/DDBJ whole genome shotgun (WGS) entry which is preliminary data.</text>
</comment>
<evidence type="ECO:0000256" key="3">
    <source>
        <dbReference type="ARBA" id="ARBA00022475"/>
    </source>
</evidence>
<evidence type="ECO:0000256" key="2">
    <source>
        <dbReference type="ARBA" id="ARBA00008929"/>
    </source>
</evidence>
<evidence type="ECO:0000313" key="9">
    <source>
        <dbReference type="EMBL" id="MBB4909740.1"/>
    </source>
</evidence>
<dbReference type="EMBL" id="JACHJQ010000006">
    <property type="protein sequence ID" value="MBB4909740.1"/>
    <property type="molecule type" value="Genomic_DNA"/>
</dbReference>
<evidence type="ECO:0000256" key="5">
    <source>
        <dbReference type="ARBA" id="ARBA00022989"/>
    </source>
</evidence>
<dbReference type="Gene3D" id="1.20.1630.10">
    <property type="entry name" value="Formate dehydrogenase/DMSO reductase domain"/>
    <property type="match status" value="1"/>
</dbReference>
<gene>
    <name evidence="9" type="ORF">FHR82_005998</name>
</gene>
<evidence type="ECO:0000256" key="1">
    <source>
        <dbReference type="ARBA" id="ARBA00004651"/>
    </source>
</evidence>
<keyword evidence="10" id="KW-1185">Reference proteome</keyword>
<feature type="transmembrane region" description="Helical" evidence="8">
    <location>
        <begin position="130"/>
        <end position="148"/>
    </location>
</feature>
<feature type="transmembrane region" description="Helical" evidence="8">
    <location>
        <begin position="197"/>
        <end position="217"/>
    </location>
</feature>
<name>A0A7W7Q9W9_9PSEU</name>
<reference evidence="9 10" key="1">
    <citation type="submission" date="2020-08" db="EMBL/GenBank/DDBJ databases">
        <title>Genomic Encyclopedia of Type Strains, Phase III (KMG-III): the genomes of soil and plant-associated and newly described type strains.</title>
        <authorList>
            <person name="Whitman W."/>
        </authorList>
    </citation>
    <scope>NUCLEOTIDE SEQUENCE [LARGE SCALE GENOMIC DNA]</scope>
    <source>
        <strain evidence="9 10">CECT 8960</strain>
    </source>
</reference>
<comment type="subcellular location">
    <subcellularLocation>
        <location evidence="1">Cell membrane</location>
        <topology evidence="1">Multi-pass membrane protein</topology>
    </subcellularLocation>
</comment>
<sequence length="329" mass="33585">MTDVRADATAPPDRTAVTGRRRRGRRGRGEQPMVPDASFQSYYGRPVLKKPTWEARDIAGYLFLGGLAGASSVLAAGAQLTNRPGLARGAKTGALVGISGSLFALVHDLGRPARFLYMLRMVKPTSPMSIGTWLLMAYGPAAGAAAVSEWTGVMPRAGRAAALAAGVVGPAVAAYTAPLMANTAVPAWHGGHRELPFVFVGSAAAAAGGLGMVTAPVSEAGPARRAAVLGAALEVAAAKRMARGMGLAAEPLHTGRGGSLMKAAEILTVAGAVAGGVLGRRSRTAAVLGGLASLAGSACTRFGVFHAGVQSAEDPKYTVRPQRERLRDQ</sequence>
<evidence type="ECO:0000256" key="7">
    <source>
        <dbReference type="SAM" id="MobiDB-lite"/>
    </source>
</evidence>
<dbReference type="Pfam" id="PF03916">
    <property type="entry name" value="NrfD"/>
    <property type="match status" value="1"/>
</dbReference>
<evidence type="ECO:0000256" key="8">
    <source>
        <dbReference type="SAM" id="Phobius"/>
    </source>
</evidence>
<feature type="transmembrane region" description="Helical" evidence="8">
    <location>
        <begin position="160"/>
        <end position="177"/>
    </location>
</feature>
<dbReference type="PANTHER" id="PTHR34856">
    <property type="entry name" value="PROTEIN NRFD"/>
    <property type="match status" value="1"/>
</dbReference>
<evidence type="ECO:0000256" key="4">
    <source>
        <dbReference type="ARBA" id="ARBA00022692"/>
    </source>
</evidence>
<dbReference type="GO" id="GO:0005886">
    <property type="term" value="C:plasma membrane"/>
    <property type="evidence" value="ECO:0007669"/>
    <property type="project" value="UniProtKB-SubCell"/>
</dbReference>
<evidence type="ECO:0000256" key="6">
    <source>
        <dbReference type="ARBA" id="ARBA00023136"/>
    </source>
</evidence>
<dbReference type="InterPro" id="IPR005614">
    <property type="entry name" value="NrfD-like"/>
</dbReference>
<dbReference type="RefSeq" id="WP_184813805.1">
    <property type="nucleotide sequence ID" value="NZ_JACHJQ010000006.1"/>
</dbReference>
<dbReference type="AlphaFoldDB" id="A0A7W7Q9W9"/>
<keyword evidence="6 8" id="KW-0472">Membrane</keyword>
<protein>
    <submittedName>
        <fullName evidence="9">Formate-dependent nitrite reductase membrane component NrfD</fullName>
    </submittedName>
</protein>
<dbReference type="InterPro" id="IPR052049">
    <property type="entry name" value="Electron_transfer_protein"/>
</dbReference>
<accession>A0A7W7Q9W9</accession>
<organism evidence="9 10">
    <name type="scientific">Actinophytocola algeriensis</name>
    <dbReference type="NCBI Taxonomy" id="1768010"/>
    <lineage>
        <taxon>Bacteria</taxon>
        <taxon>Bacillati</taxon>
        <taxon>Actinomycetota</taxon>
        <taxon>Actinomycetes</taxon>
        <taxon>Pseudonocardiales</taxon>
        <taxon>Pseudonocardiaceae</taxon>
    </lineage>
</organism>
<keyword evidence="5 8" id="KW-1133">Transmembrane helix</keyword>
<dbReference type="Proteomes" id="UP000520767">
    <property type="component" value="Unassembled WGS sequence"/>
</dbReference>
<comment type="similarity">
    <text evidence="2">Belongs to the NrfD family.</text>
</comment>
<keyword evidence="4 8" id="KW-0812">Transmembrane</keyword>
<evidence type="ECO:0000313" key="10">
    <source>
        <dbReference type="Proteomes" id="UP000520767"/>
    </source>
</evidence>